<gene>
    <name evidence="3" type="ORF">AJ79_02446</name>
</gene>
<proteinExistence type="predicted"/>
<feature type="region of interest" description="Disordered" evidence="2">
    <location>
        <begin position="135"/>
        <end position="155"/>
    </location>
</feature>
<dbReference type="EMBL" id="PDNB01000025">
    <property type="protein sequence ID" value="PGH15469.1"/>
    <property type="molecule type" value="Genomic_DNA"/>
</dbReference>
<sequence>MSPLHVAQRTYRYLCKDSCLIRRAPYQAIPHPLVTVSGRKCYEARRCASTTTTAVPHLVAHDLNDSQQPPHVQTVSAELSQHGLLKISLKFPDSNSQYLHQLLYSLRANHGHGLPITHSASRGWFWDVRPSRDSFQTENHQARSKPCNSSPGIQTAATKRHPRDFFALHVLQHDRPEYRIAIPPEFIKTADRRHTIGGLLIHGDHGQCTRMRFREDIVTPLSTGAANALEELKEALRSLDATASSSALHLSAQDLPSQSIILIDNSRWLHARNDIKDPERHLRRVRWHAIRFST</sequence>
<evidence type="ECO:0000313" key="4">
    <source>
        <dbReference type="Proteomes" id="UP000223968"/>
    </source>
</evidence>
<feature type="compositionally biased region" description="Polar residues" evidence="2">
    <location>
        <begin position="146"/>
        <end position="155"/>
    </location>
</feature>
<keyword evidence="4" id="KW-1185">Reference proteome</keyword>
<dbReference type="Gene3D" id="3.60.130.10">
    <property type="entry name" value="Clavaminate synthase-like"/>
    <property type="match status" value="1"/>
</dbReference>
<dbReference type="OrthoDB" id="2117718at2759"/>
<dbReference type="GO" id="GO:0016491">
    <property type="term" value="F:oxidoreductase activity"/>
    <property type="evidence" value="ECO:0007669"/>
    <property type="project" value="UniProtKB-KW"/>
</dbReference>
<comment type="caution">
    <text evidence="3">The sequence shown here is derived from an EMBL/GenBank/DDBJ whole genome shotgun (WGS) entry which is preliminary data.</text>
</comment>
<dbReference type="AlphaFoldDB" id="A0A2B7Y2V7"/>
<evidence type="ECO:0000256" key="2">
    <source>
        <dbReference type="SAM" id="MobiDB-lite"/>
    </source>
</evidence>
<organism evidence="3 4">
    <name type="scientific">Helicocarpus griseus UAMH5409</name>
    <dbReference type="NCBI Taxonomy" id="1447875"/>
    <lineage>
        <taxon>Eukaryota</taxon>
        <taxon>Fungi</taxon>
        <taxon>Dikarya</taxon>
        <taxon>Ascomycota</taxon>
        <taxon>Pezizomycotina</taxon>
        <taxon>Eurotiomycetes</taxon>
        <taxon>Eurotiomycetidae</taxon>
        <taxon>Onygenales</taxon>
        <taxon>Ajellomycetaceae</taxon>
        <taxon>Helicocarpus</taxon>
    </lineage>
</organism>
<keyword evidence="1" id="KW-0560">Oxidoreductase</keyword>
<protein>
    <submittedName>
        <fullName evidence="3">Uncharacterized protein</fullName>
    </submittedName>
</protein>
<name>A0A2B7Y2V7_9EURO</name>
<reference evidence="3 4" key="1">
    <citation type="submission" date="2017-10" db="EMBL/GenBank/DDBJ databases">
        <title>Comparative genomics in systemic dimorphic fungi from Ajellomycetaceae.</title>
        <authorList>
            <person name="Munoz J.F."/>
            <person name="Mcewen J.G."/>
            <person name="Clay O.K."/>
            <person name="Cuomo C.A."/>
        </authorList>
    </citation>
    <scope>NUCLEOTIDE SEQUENCE [LARGE SCALE GENOMIC DNA]</scope>
    <source>
        <strain evidence="3 4">UAMH5409</strain>
    </source>
</reference>
<evidence type="ECO:0000256" key="1">
    <source>
        <dbReference type="ARBA" id="ARBA00023002"/>
    </source>
</evidence>
<dbReference type="STRING" id="1447875.A0A2B7Y2V7"/>
<accession>A0A2B7Y2V7</accession>
<evidence type="ECO:0000313" key="3">
    <source>
        <dbReference type="EMBL" id="PGH15469.1"/>
    </source>
</evidence>
<dbReference type="InterPro" id="IPR042098">
    <property type="entry name" value="TauD-like_sf"/>
</dbReference>
<dbReference type="SUPFAM" id="SSF51197">
    <property type="entry name" value="Clavaminate synthase-like"/>
    <property type="match status" value="1"/>
</dbReference>
<dbReference type="Proteomes" id="UP000223968">
    <property type="component" value="Unassembled WGS sequence"/>
</dbReference>